<evidence type="ECO:0000256" key="4">
    <source>
        <dbReference type="ARBA" id="ARBA00023110"/>
    </source>
</evidence>
<gene>
    <name evidence="7" type="ORF">C445_10717</name>
    <name evidence="6" type="ORF">CHINAEXTREME_13380</name>
</gene>
<reference evidence="7 8" key="2">
    <citation type="journal article" date="2014" name="PLoS Genet.">
        <title>Phylogenetically driven sequencing of extremely halophilic archaea reveals strategies for static and dynamic osmo-response.</title>
        <authorList>
            <person name="Becker E.A."/>
            <person name="Seitzer P.M."/>
            <person name="Tritt A."/>
            <person name="Larsen D."/>
            <person name="Krusor M."/>
            <person name="Yao A.I."/>
            <person name="Wu D."/>
            <person name="Madern D."/>
            <person name="Eisen J.A."/>
            <person name="Darling A.E."/>
            <person name="Facciotti M.T."/>
        </authorList>
    </citation>
    <scope>NUCLEOTIDE SEQUENCE [LARGE SCALE GENOMIC DNA]</scope>
    <source>
        <strain evidence="7 8">AJ5</strain>
    </source>
</reference>
<evidence type="ECO:0000256" key="3">
    <source>
        <dbReference type="ARBA" id="ARBA00013194"/>
    </source>
</evidence>
<dbReference type="Gene3D" id="3.10.50.40">
    <property type="match status" value="1"/>
</dbReference>
<dbReference type="PANTHER" id="PTHR47861:SF2">
    <property type="entry name" value="LONG-TYPE PEPTIDYL-PROLYL CIS-TRANS ISOMERASE"/>
    <property type="match status" value="1"/>
</dbReference>
<dbReference type="AlphaFoldDB" id="M0LHM6"/>
<comment type="catalytic activity">
    <reaction evidence="1">
        <text>[protein]-peptidylproline (omega=180) = [protein]-peptidylproline (omega=0)</text>
        <dbReference type="Rhea" id="RHEA:16237"/>
        <dbReference type="Rhea" id="RHEA-COMP:10747"/>
        <dbReference type="Rhea" id="RHEA-COMP:10748"/>
        <dbReference type="ChEBI" id="CHEBI:83833"/>
        <dbReference type="ChEBI" id="CHEBI:83834"/>
        <dbReference type="EC" id="5.2.1.8"/>
    </reaction>
</comment>
<dbReference type="GO" id="GO:0003755">
    <property type="term" value="F:peptidyl-prolyl cis-trans isomerase activity"/>
    <property type="evidence" value="ECO:0007669"/>
    <property type="project" value="UniProtKB-KW"/>
</dbReference>
<evidence type="ECO:0000313" key="6">
    <source>
        <dbReference type="EMBL" id="APW98712.1"/>
    </source>
</evidence>
<keyword evidence="5 7" id="KW-0413">Isomerase</keyword>
<dbReference type="EMBL" id="CP019285">
    <property type="protein sequence ID" value="APW98712.1"/>
    <property type="molecule type" value="Genomic_DNA"/>
</dbReference>
<name>M0LHM6_NATLA</name>
<evidence type="ECO:0000256" key="5">
    <source>
        <dbReference type="ARBA" id="ARBA00023235"/>
    </source>
</evidence>
<dbReference type="GeneID" id="30922134"/>
<dbReference type="Gene3D" id="2.40.10.330">
    <property type="match status" value="1"/>
</dbReference>
<reference evidence="6 9" key="1">
    <citation type="journal article" date="2011" name="J. Bacteriol.">
        <title>Genome sequence of Halobiforma lacisalsi AJ5, an extremely halophilic archaeon which harbors a bop gene.</title>
        <authorList>
            <person name="Jiang X."/>
            <person name="Wang S."/>
            <person name="Cheng H."/>
            <person name="Huo Y."/>
            <person name="Zhang X."/>
            <person name="Zhu X."/>
            <person name="Han X."/>
            <person name="Ni P."/>
            <person name="Wu M."/>
        </authorList>
    </citation>
    <scope>NUCLEOTIDE SEQUENCE [LARGE SCALE GENOMIC DNA]</scope>
    <source>
        <strain evidence="6 9">AJ5</strain>
    </source>
</reference>
<accession>M0LHM6</accession>
<dbReference type="RefSeq" id="WP_007141860.1">
    <property type="nucleotide sequence ID" value="NZ_CP019285.1"/>
</dbReference>
<protein>
    <recommendedName>
        <fullName evidence="3">peptidylprolyl isomerase</fullName>
        <ecNumber evidence="3">5.2.1.8</ecNumber>
    </recommendedName>
</protein>
<dbReference type="PANTHER" id="PTHR47861">
    <property type="entry name" value="FKBP-TYPE PEPTIDYL-PROLYL CIS-TRANS ISOMERASE SLYD"/>
    <property type="match status" value="1"/>
</dbReference>
<evidence type="ECO:0000313" key="8">
    <source>
        <dbReference type="Proteomes" id="UP000011555"/>
    </source>
</evidence>
<dbReference type="EC" id="5.2.1.8" evidence="3"/>
<evidence type="ECO:0000313" key="7">
    <source>
        <dbReference type="EMBL" id="EMA32583.1"/>
    </source>
</evidence>
<organism evidence="7 8">
    <name type="scientific">Natronobacterium lacisalsi AJ5</name>
    <dbReference type="NCBI Taxonomy" id="358396"/>
    <lineage>
        <taxon>Archaea</taxon>
        <taxon>Methanobacteriati</taxon>
        <taxon>Methanobacteriota</taxon>
        <taxon>Stenosarchaea group</taxon>
        <taxon>Halobacteria</taxon>
        <taxon>Halobacteriales</taxon>
        <taxon>Natrialbaceae</taxon>
        <taxon>Natronobacterium</taxon>
    </lineage>
</organism>
<dbReference type="KEGG" id="hlc:CHINAEXTREME13380"/>
<comment type="similarity">
    <text evidence="2">Belongs to the FKBP-type PPIase family.</text>
</comment>
<evidence type="ECO:0000256" key="1">
    <source>
        <dbReference type="ARBA" id="ARBA00000971"/>
    </source>
</evidence>
<keyword evidence="8" id="KW-1185">Reference proteome</keyword>
<dbReference type="SUPFAM" id="SSF54534">
    <property type="entry name" value="FKBP-like"/>
    <property type="match status" value="1"/>
</dbReference>
<evidence type="ECO:0000313" key="9">
    <source>
        <dbReference type="Proteomes" id="UP000186547"/>
    </source>
</evidence>
<dbReference type="PATRIC" id="fig|358396.7.peg.2174"/>
<dbReference type="STRING" id="358396.CHINAEXTREME_13380"/>
<sequence>MTDTMTPMADREYLRIDYVARTGSGRIIDTTDPDVAADSDLAELEASGPIVVVPGEGHLFAPVEAAIDDADPGRTVAVTVDPEDAFGTVVPEELVTLEAEAVAPENREPGTTVQLGGRRAVVEDVGDGTVTVDFNHPLAGVTLEYEIEILERLEGTETRAAGLATTHGLREAAVDYDPEADALTLRLPDSSPSSDRDARKRAYLEDVRRLLGIASVTVIEAYGSDAD</sequence>
<dbReference type="EMBL" id="AOLZ01000039">
    <property type="protein sequence ID" value="EMA32583.1"/>
    <property type="molecule type" value="Genomic_DNA"/>
</dbReference>
<dbReference type="InterPro" id="IPR048261">
    <property type="entry name" value="SlpA/SlyD-like_ins_sf"/>
</dbReference>
<dbReference type="Proteomes" id="UP000011555">
    <property type="component" value="Unassembled WGS sequence"/>
</dbReference>
<dbReference type="eggNOG" id="arCOG00980">
    <property type="taxonomic scope" value="Archaea"/>
</dbReference>
<dbReference type="Proteomes" id="UP000186547">
    <property type="component" value="Chromosome"/>
</dbReference>
<evidence type="ECO:0000256" key="2">
    <source>
        <dbReference type="ARBA" id="ARBA00006577"/>
    </source>
</evidence>
<keyword evidence="4" id="KW-0697">Rotamase</keyword>
<dbReference type="InterPro" id="IPR046357">
    <property type="entry name" value="PPIase_dom_sf"/>
</dbReference>
<reference evidence="6" key="3">
    <citation type="submission" date="2017-01" db="EMBL/GenBank/DDBJ databases">
        <authorList>
            <person name="Mah S.A."/>
            <person name="Swanson W.J."/>
            <person name="Moy G.W."/>
            <person name="Vacquier V.D."/>
        </authorList>
    </citation>
    <scope>NUCLEOTIDE SEQUENCE</scope>
    <source>
        <strain evidence="6">AJ5</strain>
    </source>
</reference>
<proteinExistence type="inferred from homology"/>